<feature type="domain" description="OmpA-like" evidence="2">
    <location>
        <begin position="30"/>
        <end position="145"/>
    </location>
</feature>
<reference evidence="3 4" key="1">
    <citation type="submission" date="2021-07" db="EMBL/GenBank/DDBJ databases">
        <title>Isolation and characterization of bacteria from a gold mining with a capacity of golden bioaccumulation.</title>
        <authorList>
            <person name="Yang X.J."/>
        </authorList>
    </citation>
    <scope>NUCLEOTIDE SEQUENCE [LARGE SCALE GENOMIC DNA]</scope>
    <source>
        <strain evidence="3 4">Au29</strain>
    </source>
</reference>
<dbReference type="PANTHER" id="PTHR30329">
    <property type="entry name" value="STATOR ELEMENT OF FLAGELLAR MOTOR COMPLEX"/>
    <property type="match status" value="1"/>
</dbReference>
<protein>
    <submittedName>
        <fullName evidence="3">OmpA family protein</fullName>
    </submittedName>
</protein>
<dbReference type="PROSITE" id="PS51123">
    <property type="entry name" value="OMPA_2"/>
    <property type="match status" value="1"/>
</dbReference>
<evidence type="ECO:0000313" key="3">
    <source>
        <dbReference type="EMBL" id="QYC09736.1"/>
    </source>
</evidence>
<dbReference type="EMBL" id="CP080034">
    <property type="protein sequence ID" value="QYC09736.1"/>
    <property type="molecule type" value="Genomic_DNA"/>
</dbReference>
<evidence type="ECO:0000313" key="4">
    <source>
        <dbReference type="Proteomes" id="UP000824334"/>
    </source>
</evidence>
<proteinExistence type="predicted"/>
<dbReference type="GeneID" id="94376458"/>
<dbReference type="RefSeq" id="WP_219352642.1">
    <property type="nucleotide sequence ID" value="NZ_CP080034.1"/>
</dbReference>
<evidence type="ECO:0000259" key="2">
    <source>
        <dbReference type="PROSITE" id="PS51123"/>
    </source>
</evidence>
<dbReference type="InterPro" id="IPR006665">
    <property type="entry name" value="OmpA-like"/>
</dbReference>
<keyword evidence="4" id="KW-1185">Reference proteome</keyword>
<keyword evidence="1" id="KW-0472">Membrane</keyword>
<dbReference type="Pfam" id="PF00691">
    <property type="entry name" value="OmpA"/>
    <property type="match status" value="1"/>
</dbReference>
<gene>
    <name evidence="3" type="ORF">KWG56_14310</name>
</gene>
<evidence type="ECO:0000256" key="1">
    <source>
        <dbReference type="PROSITE-ProRule" id="PRU00473"/>
    </source>
</evidence>
<dbReference type="PANTHER" id="PTHR30329:SF21">
    <property type="entry name" value="LIPOPROTEIN YIAD-RELATED"/>
    <property type="match status" value="1"/>
</dbReference>
<name>A0ABX8TEW8_9CAUL</name>
<dbReference type="PROSITE" id="PS51257">
    <property type="entry name" value="PROKAR_LIPOPROTEIN"/>
    <property type="match status" value="1"/>
</dbReference>
<dbReference type="InterPro" id="IPR050330">
    <property type="entry name" value="Bact_OuterMem_StrucFunc"/>
</dbReference>
<accession>A0ABX8TEW8</accession>
<organism evidence="3 4">
    <name type="scientific">Brevundimonas nasdae</name>
    <dbReference type="NCBI Taxonomy" id="172043"/>
    <lineage>
        <taxon>Bacteria</taxon>
        <taxon>Pseudomonadati</taxon>
        <taxon>Pseudomonadota</taxon>
        <taxon>Alphaproteobacteria</taxon>
        <taxon>Caulobacterales</taxon>
        <taxon>Caulobacteraceae</taxon>
        <taxon>Brevundimonas</taxon>
    </lineage>
</organism>
<sequence>MNTGFKVVMLAGVVLAACAPTPKRTTLVVGESSCAPISFDVYFVENQARLTDAATTAIDAAANQISNCSVRSVKVVGLADNVGAPEANLTLSQRRARAAAMALVSRGLPAPAFDVTAAGDAGAVTAEGLDEPLRRRASVVIDARPR</sequence>
<dbReference type="Proteomes" id="UP000824334">
    <property type="component" value="Chromosome"/>
</dbReference>